<keyword evidence="2" id="KW-1185">Reference proteome</keyword>
<accession>A0A0V1LIV1</accession>
<dbReference type="AlphaFoldDB" id="A0A0V1LIV1"/>
<reference evidence="1 2" key="1">
    <citation type="submission" date="2015-05" db="EMBL/GenBank/DDBJ databases">
        <title>Evolution of Trichinella species and genotypes.</title>
        <authorList>
            <person name="Korhonen P.K."/>
            <person name="Edoardo P."/>
            <person name="Giuseppe L.R."/>
            <person name="Gasser R.B."/>
        </authorList>
    </citation>
    <scope>NUCLEOTIDE SEQUENCE [LARGE SCALE GENOMIC DNA]</scope>
    <source>
        <strain evidence="1">ISS10</strain>
    </source>
</reference>
<name>A0A0V1LIV1_9BILA</name>
<protein>
    <submittedName>
        <fullName evidence="1">Uncharacterized protein</fullName>
    </submittedName>
</protein>
<gene>
    <name evidence="1" type="ORF">T02_15624</name>
</gene>
<dbReference type="EMBL" id="JYDW01000042">
    <property type="protein sequence ID" value="KRZ59430.1"/>
    <property type="molecule type" value="Genomic_DNA"/>
</dbReference>
<comment type="caution">
    <text evidence="1">The sequence shown here is derived from an EMBL/GenBank/DDBJ whole genome shotgun (WGS) entry which is preliminary data.</text>
</comment>
<evidence type="ECO:0000313" key="1">
    <source>
        <dbReference type="EMBL" id="KRZ59430.1"/>
    </source>
</evidence>
<evidence type="ECO:0000313" key="2">
    <source>
        <dbReference type="Proteomes" id="UP000054721"/>
    </source>
</evidence>
<proteinExistence type="predicted"/>
<organism evidence="1 2">
    <name type="scientific">Trichinella nativa</name>
    <dbReference type="NCBI Taxonomy" id="6335"/>
    <lineage>
        <taxon>Eukaryota</taxon>
        <taxon>Metazoa</taxon>
        <taxon>Ecdysozoa</taxon>
        <taxon>Nematoda</taxon>
        <taxon>Enoplea</taxon>
        <taxon>Dorylaimia</taxon>
        <taxon>Trichinellida</taxon>
        <taxon>Trichinellidae</taxon>
        <taxon>Trichinella</taxon>
    </lineage>
</organism>
<sequence>MKIVNKLNKHIFSNEISLKALFVGATLLTKIQQNNNNAAEQFDCKSRHSHEDSFVQHCISELHC</sequence>
<dbReference type="Proteomes" id="UP000054721">
    <property type="component" value="Unassembled WGS sequence"/>
</dbReference>